<organism evidence="2 3">
    <name type="scientific">Brevibacillus panacihumi</name>
    <dbReference type="NCBI Taxonomy" id="497735"/>
    <lineage>
        <taxon>Bacteria</taxon>
        <taxon>Bacillati</taxon>
        <taxon>Bacillota</taxon>
        <taxon>Bacilli</taxon>
        <taxon>Bacillales</taxon>
        <taxon>Paenibacillaceae</taxon>
        <taxon>Brevibacillus</taxon>
    </lineage>
</organism>
<gene>
    <name evidence="2" type="ORF">EDM58_01930</name>
</gene>
<protein>
    <recommendedName>
        <fullName evidence="4">DUF4871 domain-containing protein</fullName>
    </recommendedName>
</protein>
<feature type="transmembrane region" description="Helical" evidence="1">
    <location>
        <begin position="45"/>
        <end position="66"/>
    </location>
</feature>
<dbReference type="Gene3D" id="2.60.40.3830">
    <property type="match status" value="1"/>
</dbReference>
<proteinExistence type="predicted"/>
<keyword evidence="1" id="KW-0472">Membrane</keyword>
<accession>A0A3M8DDV0</accession>
<evidence type="ECO:0000313" key="3">
    <source>
        <dbReference type="Proteomes" id="UP000281915"/>
    </source>
</evidence>
<dbReference type="AlphaFoldDB" id="A0A3M8DDV0"/>
<evidence type="ECO:0008006" key="4">
    <source>
        <dbReference type="Google" id="ProtNLM"/>
    </source>
</evidence>
<sequence>MVEDKWLEQLKERADQGMLRDVHFTAELENKVRERIQKRNPRMSFMRSGSVALAGLLLFITLWQVWPQQIEWGQSGTNPVEKPPTLLPGGVPQSPELWKPSPVVEGTVDNLTFSYLGEKPVRLITDENNIYAGQQQKFMWLLDGDFSNQVELVAHNTEGQQVELGTFEVGGGMYDSKGHFPSGLVLPTPGIWKLEVRSSGKYFGHVFIAVKSGISPSNQSLVEPLVRKFLETEEEKLGWLGKNRQITIELLRVDAPTAEKRRAYAWIRVLSENNSSGISAAMAFDVMYMGNDYRVVGFQMPEDGNRYQSSLAEIFPPDVLDMIWQRSEQPS</sequence>
<evidence type="ECO:0000256" key="1">
    <source>
        <dbReference type="SAM" id="Phobius"/>
    </source>
</evidence>
<dbReference type="Proteomes" id="UP000281915">
    <property type="component" value="Unassembled WGS sequence"/>
</dbReference>
<keyword evidence="1" id="KW-0812">Transmembrane</keyword>
<comment type="caution">
    <text evidence="2">The sequence shown here is derived from an EMBL/GenBank/DDBJ whole genome shotgun (WGS) entry which is preliminary data.</text>
</comment>
<name>A0A3M8DDV0_9BACL</name>
<keyword evidence="1" id="KW-1133">Transmembrane helix</keyword>
<dbReference type="EMBL" id="RHHT01000002">
    <property type="protein sequence ID" value="RNB86330.1"/>
    <property type="molecule type" value="Genomic_DNA"/>
</dbReference>
<evidence type="ECO:0000313" key="2">
    <source>
        <dbReference type="EMBL" id="RNB86330.1"/>
    </source>
</evidence>
<reference evidence="2 3" key="1">
    <citation type="submission" date="2018-10" db="EMBL/GenBank/DDBJ databases">
        <title>Phylogenomics of Brevibacillus.</title>
        <authorList>
            <person name="Dunlap C."/>
        </authorList>
    </citation>
    <scope>NUCLEOTIDE SEQUENCE [LARGE SCALE GENOMIC DNA]</scope>
    <source>
        <strain evidence="2 3">JCM 15085</strain>
    </source>
</reference>